<evidence type="ECO:0000256" key="6">
    <source>
        <dbReference type="ARBA" id="ARBA00023136"/>
    </source>
</evidence>
<dbReference type="PANTHER" id="PTHR43163:SF6">
    <property type="entry name" value="DIPEPTIDE TRANSPORT SYSTEM PERMEASE PROTEIN DPPB-RELATED"/>
    <property type="match status" value="1"/>
</dbReference>
<feature type="transmembrane region" description="Helical" evidence="7">
    <location>
        <begin position="262"/>
        <end position="284"/>
    </location>
</feature>
<name>A0ABW2HX53_9ACTN</name>
<feature type="domain" description="ABC transmembrane type-1" evidence="8">
    <location>
        <begin position="97"/>
        <end position="327"/>
    </location>
</feature>
<feature type="transmembrane region" description="Helical" evidence="7">
    <location>
        <begin position="201"/>
        <end position="221"/>
    </location>
</feature>
<feature type="transmembrane region" description="Helical" evidence="7">
    <location>
        <begin position="103"/>
        <end position="125"/>
    </location>
</feature>
<dbReference type="Gene3D" id="1.10.3720.10">
    <property type="entry name" value="MetI-like"/>
    <property type="match status" value="1"/>
</dbReference>
<evidence type="ECO:0000256" key="5">
    <source>
        <dbReference type="ARBA" id="ARBA00022989"/>
    </source>
</evidence>
<keyword evidence="6 7" id="KW-0472">Membrane</keyword>
<comment type="similarity">
    <text evidence="7">Belongs to the binding-protein-dependent transport system permease family.</text>
</comment>
<dbReference type="InterPro" id="IPR035906">
    <property type="entry name" value="MetI-like_sf"/>
</dbReference>
<keyword evidence="5 7" id="KW-1133">Transmembrane helix</keyword>
<dbReference type="CDD" id="cd06261">
    <property type="entry name" value="TM_PBP2"/>
    <property type="match status" value="1"/>
</dbReference>
<sequence length="337" mass="36465">MTVLKLIGRRLLLLPVSLFVLITLSFGLVELMPGNPAVTVAGNFASPAEIAATEHRLGLDRSIGVRYVDYLWHAIQGDLGTSFFTGQPILTELGNRLPATIELVALALAFAAVFGLLLGTISAYLRRSWYDRFSRAVVSLLQSVPDFVLALGLIFVLFYLAGVAPPPVGRIGLGAEAVPTVTRFLLIDTLLAGRPDLFGQALWHLMLPVIALGVVYAAFFAKMTRSTMVPALNSPQVEFARACGLSEWQVVRYAYLQARAPIITYGAILFGSLVGGAAIVETIFSWQGAGQWALDSILAVDMPAIQGFVLATGVITIVLYLLLDVMIMLLDPRVRYE</sequence>
<dbReference type="RefSeq" id="WP_378973783.1">
    <property type="nucleotide sequence ID" value="NZ_JBHTBJ010000025.1"/>
</dbReference>
<reference evidence="10" key="1">
    <citation type="journal article" date="2019" name="Int. J. Syst. Evol. Microbiol.">
        <title>The Global Catalogue of Microorganisms (GCM) 10K type strain sequencing project: providing services to taxonomists for standard genome sequencing and annotation.</title>
        <authorList>
            <consortium name="The Broad Institute Genomics Platform"/>
            <consortium name="The Broad Institute Genome Sequencing Center for Infectious Disease"/>
            <person name="Wu L."/>
            <person name="Ma J."/>
        </authorList>
    </citation>
    <scope>NUCLEOTIDE SEQUENCE [LARGE SCALE GENOMIC DNA]</scope>
    <source>
        <strain evidence="10">XZYJT-10</strain>
    </source>
</reference>
<evidence type="ECO:0000259" key="8">
    <source>
        <dbReference type="PROSITE" id="PS50928"/>
    </source>
</evidence>
<evidence type="ECO:0000256" key="1">
    <source>
        <dbReference type="ARBA" id="ARBA00004651"/>
    </source>
</evidence>
<evidence type="ECO:0000256" key="2">
    <source>
        <dbReference type="ARBA" id="ARBA00022448"/>
    </source>
</evidence>
<dbReference type="EMBL" id="JBHTBJ010000025">
    <property type="protein sequence ID" value="MFC7277767.1"/>
    <property type="molecule type" value="Genomic_DNA"/>
</dbReference>
<accession>A0ABW2HX53</accession>
<protein>
    <submittedName>
        <fullName evidence="9">ABC transporter permease</fullName>
    </submittedName>
</protein>
<dbReference type="InterPro" id="IPR000515">
    <property type="entry name" value="MetI-like"/>
</dbReference>
<dbReference type="PANTHER" id="PTHR43163">
    <property type="entry name" value="DIPEPTIDE TRANSPORT SYSTEM PERMEASE PROTEIN DPPB-RELATED"/>
    <property type="match status" value="1"/>
</dbReference>
<gene>
    <name evidence="9" type="ORF">ACFQS1_27585</name>
</gene>
<keyword evidence="4 7" id="KW-0812">Transmembrane</keyword>
<dbReference type="InterPro" id="IPR045621">
    <property type="entry name" value="BPD_transp_1_N"/>
</dbReference>
<keyword evidence="2 7" id="KW-0813">Transport</keyword>
<evidence type="ECO:0000256" key="4">
    <source>
        <dbReference type="ARBA" id="ARBA00022692"/>
    </source>
</evidence>
<evidence type="ECO:0000313" key="10">
    <source>
        <dbReference type="Proteomes" id="UP001596548"/>
    </source>
</evidence>
<evidence type="ECO:0000256" key="3">
    <source>
        <dbReference type="ARBA" id="ARBA00022475"/>
    </source>
</evidence>
<comment type="subcellular location">
    <subcellularLocation>
        <location evidence="1 7">Cell membrane</location>
        <topology evidence="1 7">Multi-pass membrane protein</topology>
    </subcellularLocation>
</comment>
<dbReference type="SUPFAM" id="SSF161098">
    <property type="entry name" value="MetI-like"/>
    <property type="match status" value="1"/>
</dbReference>
<keyword evidence="3" id="KW-1003">Cell membrane</keyword>
<dbReference type="Pfam" id="PF00528">
    <property type="entry name" value="BPD_transp_1"/>
    <property type="match status" value="1"/>
</dbReference>
<evidence type="ECO:0000256" key="7">
    <source>
        <dbReference type="RuleBase" id="RU363032"/>
    </source>
</evidence>
<organism evidence="9 10">
    <name type="scientific">Paractinoplanes rhizophilus</name>
    <dbReference type="NCBI Taxonomy" id="1416877"/>
    <lineage>
        <taxon>Bacteria</taxon>
        <taxon>Bacillati</taxon>
        <taxon>Actinomycetota</taxon>
        <taxon>Actinomycetes</taxon>
        <taxon>Micromonosporales</taxon>
        <taxon>Micromonosporaceae</taxon>
        <taxon>Paractinoplanes</taxon>
    </lineage>
</organism>
<keyword evidence="10" id="KW-1185">Reference proteome</keyword>
<dbReference type="Proteomes" id="UP001596548">
    <property type="component" value="Unassembled WGS sequence"/>
</dbReference>
<evidence type="ECO:0000313" key="9">
    <source>
        <dbReference type="EMBL" id="MFC7277767.1"/>
    </source>
</evidence>
<feature type="transmembrane region" description="Helical" evidence="7">
    <location>
        <begin position="304"/>
        <end position="330"/>
    </location>
</feature>
<proteinExistence type="inferred from homology"/>
<dbReference type="Pfam" id="PF19300">
    <property type="entry name" value="BPD_transp_1_N"/>
    <property type="match status" value="1"/>
</dbReference>
<feature type="transmembrane region" description="Helical" evidence="7">
    <location>
        <begin position="137"/>
        <end position="160"/>
    </location>
</feature>
<dbReference type="PROSITE" id="PS50928">
    <property type="entry name" value="ABC_TM1"/>
    <property type="match status" value="1"/>
</dbReference>
<comment type="caution">
    <text evidence="9">The sequence shown here is derived from an EMBL/GenBank/DDBJ whole genome shotgun (WGS) entry which is preliminary data.</text>
</comment>